<dbReference type="InterPro" id="IPR027417">
    <property type="entry name" value="P-loop_NTPase"/>
</dbReference>
<evidence type="ECO:0000259" key="5">
    <source>
        <dbReference type="Pfam" id="PF26633"/>
    </source>
</evidence>
<evidence type="ECO:0000256" key="1">
    <source>
        <dbReference type="SAM" id="Coils"/>
    </source>
</evidence>
<feature type="region of interest" description="Disordered" evidence="2">
    <location>
        <begin position="1218"/>
        <end position="1289"/>
    </location>
</feature>
<dbReference type="PROSITE" id="PS00675">
    <property type="entry name" value="SIGMA54_INTERACT_1"/>
    <property type="match status" value="1"/>
</dbReference>
<feature type="domain" description="DUF7656" evidence="4">
    <location>
        <begin position="401"/>
        <end position="490"/>
    </location>
</feature>
<evidence type="ECO:0000313" key="6">
    <source>
        <dbReference type="EMBL" id="KAK8096560.1"/>
    </source>
</evidence>
<protein>
    <submittedName>
        <fullName evidence="6">Stonustoxin subunit beta</fullName>
    </submittedName>
</protein>
<feature type="compositionally biased region" description="Basic and acidic residues" evidence="2">
    <location>
        <begin position="1241"/>
        <end position="1255"/>
    </location>
</feature>
<dbReference type="PANTHER" id="PTHR32046:SF11">
    <property type="entry name" value="IMMUNE-ASSOCIATED NUCLEOTIDE-BINDING PROTEIN 10-LIKE"/>
    <property type="match status" value="1"/>
</dbReference>
<organism evidence="6 7">
    <name type="scientific">Apiospora kogelbergensis</name>
    <dbReference type="NCBI Taxonomy" id="1337665"/>
    <lineage>
        <taxon>Eukaryota</taxon>
        <taxon>Fungi</taxon>
        <taxon>Dikarya</taxon>
        <taxon>Ascomycota</taxon>
        <taxon>Pezizomycotina</taxon>
        <taxon>Sordariomycetes</taxon>
        <taxon>Xylariomycetidae</taxon>
        <taxon>Amphisphaeriales</taxon>
        <taxon>Apiosporaceae</taxon>
        <taxon>Apiospora</taxon>
    </lineage>
</organism>
<dbReference type="Gene3D" id="3.40.50.300">
    <property type="entry name" value="P-loop containing nucleotide triphosphate hydrolases"/>
    <property type="match status" value="1"/>
</dbReference>
<comment type="caution">
    <text evidence="6">The sequence shown here is derived from an EMBL/GenBank/DDBJ whole genome shotgun (WGS) entry which is preliminary data.</text>
</comment>
<proteinExistence type="predicted"/>
<dbReference type="SUPFAM" id="SSF52540">
    <property type="entry name" value="P-loop containing nucleoside triphosphate hydrolases"/>
    <property type="match status" value="1"/>
</dbReference>
<sequence>MPPELEHTRPALGQVADLGTLYDAHKDTFHNANIIQGNPPPTAMGVNKIGSHRVQLSKTATIKDRLSSFGVSNDLAASVLAGFVTITGSAGFLEHFQHTEGVPEGAVLYEIVTENICLNLFSPELRNHITTAPISDNRSTHIVTGITYGIKIILVAHQASSATEDQLQDILGKLDVVKSMFCQHNHLFAGGIGERAHRQSSNVTPQLDLDDLEFTLFSDIESFEKLSGVKPATVEMFIRRVPSWLGKADHGRGVPVTYHLLPLEYLRRLHSFQDWPIRTIRQPPDWVVEDLIFTWEKWNNLETEIQAVTRGVDSIDFMLEDSHTQSIDTTTAQLMDAIRAKEEFLTRYSATIERLRAGLCTSDSLEKLLDYHLNSNNSPQRTKEIISKVSNNVSLRKALASRGGYYLDYEDAQDAISMGNSIYVLFFTKDMKHDQLWKESQDVFTRLLNRNSGDYTMAVAECQPGELSFSKPRISHYRSGEVKTVNMLESMDLVDQCFMRRAIKSEVSEIQPAPHERRLVRLPCPHPSCDKSLTHDWTCYHCRCIVEYHDRFFYCDCGRTETSSYTWQCNSEVHGKKFVHWDSKELESNLVSLSSYKDMNILVLGESGVGKSTFINTFYNYMMFESLDDAMDHEKLEYAIPSSFTIQHFDENRPEDGFVECNVKIGDDDEEQDGSAGQSATQSPTVYRLQIGDRLVRLIDTPGIGDTRGEEFDKINMSKVLSTLNRFSNLHGVIILLKPNTARLNVVFKFCVQELLTHLHRDAVRNIVWGFTNTRQSNYGPGDSMKPLKNLLSKHASLGLCLTPKNVFCFDSESFRCLAAKKQAAYTMNNLEDFRRSWDRSSKQTRALLEHVESLEPHRVKSTLSINRAREIIAQLTQPMADITDSIERTIRLNGDKVKELNSVRSKGQYLKDSLHFERIEIDVERLSLPRTVCKHTDCVDLVDVAGVKRPLYRSVCHDPCSLRSVDEDVVGHADLIHCKAFANGKSSLCQKCGHHWQQHLHIRYMQSERTVVDIDAKVQAKLDANASDVVLKREASKALMRKIKESEASLKEFQDAAIRFGLYLKKKSIAPYNDAMIEYLDLQINDEKRQISHCNACGEDIKNNEKRLESLKQSKERYGHRIKVLDKEMSKSDDSDELLDEQGVDDLVQKLYSLEHYGKDLQSMREMVEWSKASGFREQKLRPRLARNMSNLSWLSPVSNAASAVKGKISSVAEGLFGRRGVRAQTPPSPSPHSPSRRSRHDDSHHEVIGDGDRSGSYQPRGIKREHAQTESDIRRERYSLRERKRRY</sequence>
<dbReference type="InterPro" id="IPR056072">
    <property type="entry name" value="SNTX_MACPF/CDC-like_dom"/>
</dbReference>
<keyword evidence="7" id="KW-1185">Reference proteome</keyword>
<feature type="coiled-coil region" evidence="1">
    <location>
        <begin position="1102"/>
        <end position="1129"/>
    </location>
</feature>
<dbReference type="Pfam" id="PF24674">
    <property type="entry name" value="MACPF_SNTX"/>
    <property type="match status" value="1"/>
</dbReference>
<dbReference type="Proteomes" id="UP001392437">
    <property type="component" value="Unassembled WGS sequence"/>
</dbReference>
<reference evidence="6 7" key="1">
    <citation type="submission" date="2023-01" db="EMBL/GenBank/DDBJ databases">
        <title>Analysis of 21 Apiospora genomes using comparative genomics revels a genus with tremendous synthesis potential of carbohydrate active enzymes and secondary metabolites.</title>
        <authorList>
            <person name="Sorensen T."/>
        </authorList>
    </citation>
    <scope>NUCLEOTIDE SEQUENCE [LARGE SCALE GENOMIC DNA]</scope>
    <source>
        <strain evidence="6 7">CBS 117206</strain>
    </source>
</reference>
<dbReference type="EMBL" id="JAQQWP010000010">
    <property type="protein sequence ID" value="KAK8096560.1"/>
    <property type="molecule type" value="Genomic_DNA"/>
</dbReference>
<dbReference type="InterPro" id="IPR058519">
    <property type="entry name" value="DUF8206"/>
</dbReference>
<evidence type="ECO:0000256" key="2">
    <source>
        <dbReference type="SAM" id="MobiDB-lite"/>
    </source>
</evidence>
<name>A0AAW0Q715_9PEZI</name>
<keyword evidence="1" id="KW-0175">Coiled coil</keyword>
<dbReference type="InterPro" id="IPR056073">
    <property type="entry name" value="DUF7656"/>
</dbReference>
<dbReference type="Pfam" id="PF26633">
    <property type="entry name" value="DUF8206"/>
    <property type="match status" value="1"/>
</dbReference>
<gene>
    <name evidence="6" type="ORF">PG999_012504</name>
</gene>
<feature type="compositionally biased region" description="Basic and acidic residues" evidence="2">
    <location>
        <begin position="1264"/>
        <end position="1283"/>
    </location>
</feature>
<feature type="domain" description="SNTX MACPF/CDC-like" evidence="3">
    <location>
        <begin position="8"/>
        <end position="269"/>
    </location>
</feature>
<evidence type="ECO:0000313" key="7">
    <source>
        <dbReference type="Proteomes" id="UP001392437"/>
    </source>
</evidence>
<dbReference type="Pfam" id="PF24676">
    <property type="entry name" value="DUF7656"/>
    <property type="match status" value="1"/>
</dbReference>
<evidence type="ECO:0000259" key="4">
    <source>
        <dbReference type="Pfam" id="PF24676"/>
    </source>
</evidence>
<feature type="domain" description="DUF8206" evidence="5">
    <location>
        <begin position="927"/>
        <end position="1005"/>
    </location>
</feature>
<dbReference type="PANTHER" id="PTHR32046">
    <property type="entry name" value="G DOMAIN-CONTAINING PROTEIN"/>
    <property type="match status" value="1"/>
</dbReference>
<accession>A0AAW0Q715</accession>
<dbReference type="InterPro" id="IPR025662">
    <property type="entry name" value="Sigma_54_int_dom_ATP-bd_1"/>
</dbReference>
<evidence type="ECO:0000259" key="3">
    <source>
        <dbReference type="Pfam" id="PF24674"/>
    </source>
</evidence>